<proteinExistence type="predicted"/>
<dbReference type="EMBL" id="JAZHGA010000191">
    <property type="protein sequence ID" value="MEM5346399.1"/>
    <property type="molecule type" value="Genomic_DNA"/>
</dbReference>
<dbReference type="RefSeq" id="WP_342959890.1">
    <property type="nucleotide sequence ID" value="NZ_JAZHGA010000191.1"/>
</dbReference>
<evidence type="ECO:0000256" key="1">
    <source>
        <dbReference type="SAM" id="SignalP"/>
    </source>
</evidence>
<evidence type="ECO:0000313" key="2">
    <source>
        <dbReference type="EMBL" id="MEM5346399.1"/>
    </source>
</evidence>
<accession>A0ABU9RIL3</accession>
<protein>
    <recommendedName>
        <fullName evidence="4">TonB-dependent receptor</fullName>
    </recommendedName>
</protein>
<evidence type="ECO:0000313" key="3">
    <source>
        <dbReference type="Proteomes" id="UP001481677"/>
    </source>
</evidence>
<keyword evidence="1" id="KW-0732">Signal</keyword>
<keyword evidence="3" id="KW-1185">Reference proteome</keyword>
<dbReference type="Proteomes" id="UP001481677">
    <property type="component" value="Unassembled WGS sequence"/>
</dbReference>
<gene>
    <name evidence="2" type="ORF">V4C56_43150</name>
</gene>
<name>A0ABU9RIL3_9BURK</name>
<comment type="caution">
    <text evidence="2">The sequence shown here is derived from an EMBL/GenBank/DDBJ whole genome shotgun (WGS) entry which is preliminary data.</text>
</comment>
<organism evidence="2 3">
    <name type="scientific">Paraburkholderia azotifigens</name>
    <dbReference type="NCBI Taxonomy" id="2057004"/>
    <lineage>
        <taxon>Bacteria</taxon>
        <taxon>Pseudomonadati</taxon>
        <taxon>Pseudomonadota</taxon>
        <taxon>Betaproteobacteria</taxon>
        <taxon>Burkholderiales</taxon>
        <taxon>Burkholderiaceae</taxon>
        <taxon>Paraburkholderia</taxon>
    </lineage>
</organism>
<sequence length="79" mass="8548">MKQRDLKYSCLIAVLYFGMNVNAQTTPNDTVSKEQKIEEVVMIGYGTAKKRDLTGSIARVSGSEVADKPNANPVASLQG</sequence>
<evidence type="ECO:0008006" key="4">
    <source>
        <dbReference type="Google" id="ProtNLM"/>
    </source>
</evidence>
<feature type="non-terminal residue" evidence="2">
    <location>
        <position position="79"/>
    </location>
</feature>
<feature type="signal peptide" evidence="1">
    <location>
        <begin position="1"/>
        <end position="23"/>
    </location>
</feature>
<feature type="chain" id="PRO_5046198922" description="TonB-dependent receptor" evidence="1">
    <location>
        <begin position="24"/>
        <end position="79"/>
    </location>
</feature>
<reference evidence="2 3" key="1">
    <citation type="submission" date="2024-01" db="EMBL/GenBank/DDBJ databases">
        <title>The diversity of rhizobia nodulating Mimosa spp. in eleven states of Brazil covering several biomes is determined by host plant, location, and edaphic factors.</title>
        <authorList>
            <person name="Rouws L."/>
            <person name="Barauna A."/>
            <person name="Beukes C."/>
            <person name="De Faria S.M."/>
            <person name="Gross E."/>
            <person name="Dos Reis Junior F.B."/>
            <person name="Simon M."/>
            <person name="Maluk M."/>
            <person name="Odee D.W."/>
            <person name="Kenicer G."/>
            <person name="Young J.P.W."/>
            <person name="Reis V.M."/>
            <person name="Zilli J."/>
            <person name="James E.K."/>
        </authorList>
    </citation>
    <scope>NUCLEOTIDE SEQUENCE [LARGE SCALE GENOMIC DNA]</scope>
    <source>
        <strain evidence="2 3">JPY530</strain>
    </source>
</reference>